<keyword evidence="6 8" id="KW-0503">Monooxygenase</keyword>
<dbReference type="PRINTS" id="PR00463">
    <property type="entry name" value="EP450I"/>
</dbReference>
<dbReference type="Proteomes" id="UP000192578">
    <property type="component" value="Unassembled WGS sequence"/>
</dbReference>
<dbReference type="GO" id="GO:0005506">
    <property type="term" value="F:iron ion binding"/>
    <property type="evidence" value="ECO:0007669"/>
    <property type="project" value="InterPro"/>
</dbReference>
<dbReference type="InterPro" id="IPR001128">
    <property type="entry name" value="Cyt_P450"/>
</dbReference>
<organism evidence="10 11">
    <name type="scientific">Hypsibius exemplaris</name>
    <name type="common">Freshwater tardigrade</name>
    <dbReference type="NCBI Taxonomy" id="2072580"/>
    <lineage>
        <taxon>Eukaryota</taxon>
        <taxon>Metazoa</taxon>
        <taxon>Ecdysozoa</taxon>
        <taxon>Tardigrada</taxon>
        <taxon>Eutardigrada</taxon>
        <taxon>Parachela</taxon>
        <taxon>Hypsibioidea</taxon>
        <taxon>Hypsibiidae</taxon>
        <taxon>Hypsibius</taxon>
    </lineage>
</organism>
<evidence type="ECO:0000256" key="5">
    <source>
        <dbReference type="ARBA" id="ARBA00023004"/>
    </source>
</evidence>
<evidence type="ECO:0000256" key="1">
    <source>
        <dbReference type="ARBA" id="ARBA00001971"/>
    </source>
</evidence>
<dbReference type="PROSITE" id="PS00086">
    <property type="entry name" value="CYTOCHROME_P450"/>
    <property type="match status" value="1"/>
</dbReference>
<evidence type="ECO:0000256" key="3">
    <source>
        <dbReference type="ARBA" id="ARBA00022723"/>
    </source>
</evidence>
<evidence type="ECO:0000256" key="8">
    <source>
        <dbReference type="RuleBase" id="RU000461"/>
    </source>
</evidence>
<keyword evidence="11" id="KW-1185">Reference proteome</keyword>
<dbReference type="GO" id="GO:0020037">
    <property type="term" value="F:heme binding"/>
    <property type="evidence" value="ECO:0007669"/>
    <property type="project" value="InterPro"/>
</dbReference>
<evidence type="ECO:0000256" key="6">
    <source>
        <dbReference type="ARBA" id="ARBA00023033"/>
    </source>
</evidence>
<keyword evidence="5 7" id="KW-0408">Iron</keyword>
<comment type="similarity">
    <text evidence="2 8">Belongs to the cytochrome P450 family.</text>
</comment>
<dbReference type="PRINTS" id="PR00385">
    <property type="entry name" value="P450"/>
</dbReference>
<dbReference type="OrthoDB" id="3934656at2759"/>
<gene>
    <name evidence="10" type="ORF">BV898_11323</name>
</gene>
<feature type="binding site" description="axial binding residue" evidence="7">
    <location>
        <position position="451"/>
    </location>
    <ligand>
        <name>heme</name>
        <dbReference type="ChEBI" id="CHEBI:30413"/>
    </ligand>
    <ligandPart>
        <name>Fe</name>
        <dbReference type="ChEBI" id="CHEBI:18248"/>
    </ligandPart>
</feature>
<sequence length="503" mass="57079">MGISCEFFSLKFLVTALVIGAAALLGSFPSYFRRMWERYRGRLPPGPTAFPFVGTISVDRKHPDRTFKLWAKRYGSLFSFYFGSRFCVGVSDMNLVKRIFKDDRFDGRSRAGIMPLLINGELTNGIILGTGNVWKEHRKFTLATLKDFGFGKASGLEDIEKEVDSLVTAFRNTNGKLFNPKPLFTAAVALVVSRFLFSVKCDPDDGLFKQFVSNVNKNMQDFVGVLEVFPWLRHFPPFRGIFRRLHDRVRQNSDILAELVRQHRLTRIPQSSRDYTDSYMDVQDANKAATGSEGTFTDTKLVRNISDIFVAGYETTSTFLRWCVLYMILHPDVQAKIQDEIDTVVGQSRQATFVDKHKMPYTEAVVTEIHRVACITPFGLQHIATEDVELEGYTIPKGTEVWGLNCNHYSNPDVWKDPENFRPERFLDSSGCLITSLIDEVQPFSVGRRVCLGEPLARIEIFCFFVAILQNFNLTSDKVPSTVPVTSQVLAPQTFNVIATPRF</sequence>
<keyword evidence="9" id="KW-0472">Membrane</keyword>
<keyword evidence="9" id="KW-1133">Transmembrane helix</keyword>
<evidence type="ECO:0000256" key="7">
    <source>
        <dbReference type="PIRSR" id="PIRSR602401-1"/>
    </source>
</evidence>
<comment type="cofactor">
    <cofactor evidence="1 7">
        <name>heme</name>
        <dbReference type="ChEBI" id="CHEBI:30413"/>
    </cofactor>
</comment>
<keyword evidence="9" id="KW-0812">Transmembrane</keyword>
<dbReference type="EMBL" id="MTYJ01000104">
    <property type="protein sequence ID" value="OQV14481.1"/>
    <property type="molecule type" value="Genomic_DNA"/>
</dbReference>
<dbReference type="PANTHER" id="PTHR24300">
    <property type="entry name" value="CYTOCHROME P450 508A4-RELATED"/>
    <property type="match status" value="1"/>
</dbReference>
<dbReference type="FunFam" id="1.10.630.10:FF:000036">
    <property type="entry name" value="CYtochrome P450 family"/>
    <property type="match status" value="1"/>
</dbReference>
<accession>A0A1W0WH02</accession>
<dbReference type="GO" id="GO:0016705">
    <property type="term" value="F:oxidoreductase activity, acting on paired donors, with incorporation or reduction of molecular oxygen"/>
    <property type="evidence" value="ECO:0007669"/>
    <property type="project" value="InterPro"/>
</dbReference>
<comment type="caution">
    <text evidence="10">The sequence shown here is derived from an EMBL/GenBank/DDBJ whole genome shotgun (WGS) entry which is preliminary data.</text>
</comment>
<dbReference type="GO" id="GO:0004497">
    <property type="term" value="F:monooxygenase activity"/>
    <property type="evidence" value="ECO:0007669"/>
    <property type="project" value="UniProtKB-KW"/>
</dbReference>
<evidence type="ECO:0000313" key="11">
    <source>
        <dbReference type="Proteomes" id="UP000192578"/>
    </source>
</evidence>
<keyword evidence="3 7" id="KW-0479">Metal-binding</keyword>
<dbReference type="InterPro" id="IPR017972">
    <property type="entry name" value="Cyt_P450_CS"/>
</dbReference>
<keyword evidence="4 8" id="KW-0560">Oxidoreductase</keyword>
<evidence type="ECO:0000256" key="2">
    <source>
        <dbReference type="ARBA" id="ARBA00010617"/>
    </source>
</evidence>
<dbReference type="InterPro" id="IPR002401">
    <property type="entry name" value="Cyt_P450_E_grp-I"/>
</dbReference>
<dbReference type="InterPro" id="IPR036396">
    <property type="entry name" value="Cyt_P450_sf"/>
</dbReference>
<dbReference type="AlphaFoldDB" id="A0A1W0WH02"/>
<dbReference type="Pfam" id="PF00067">
    <property type="entry name" value="p450"/>
    <property type="match status" value="1"/>
</dbReference>
<reference evidence="11" key="1">
    <citation type="submission" date="2017-01" db="EMBL/GenBank/DDBJ databases">
        <title>Comparative genomics of anhydrobiosis in the tardigrade Hypsibius dujardini.</title>
        <authorList>
            <person name="Yoshida Y."/>
            <person name="Koutsovoulos G."/>
            <person name="Laetsch D."/>
            <person name="Stevens L."/>
            <person name="Kumar S."/>
            <person name="Horikawa D."/>
            <person name="Ishino K."/>
            <person name="Komine S."/>
            <person name="Tomita M."/>
            <person name="Blaxter M."/>
            <person name="Arakawa K."/>
        </authorList>
    </citation>
    <scope>NUCLEOTIDE SEQUENCE [LARGE SCALE GENOMIC DNA]</scope>
    <source>
        <strain evidence="11">Z151</strain>
    </source>
</reference>
<dbReference type="Gene3D" id="1.10.630.10">
    <property type="entry name" value="Cytochrome P450"/>
    <property type="match status" value="1"/>
</dbReference>
<name>A0A1W0WH02_HYPEX</name>
<proteinExistence type="inferred from homology"/>
<evidence type="ECO:0000256" key="4">
    <source>
        <dbReference type="ARBA" id="ARBA00023002"/>
    </source>
</evidence>
<feature type="transmembrane region" description="Helical" evidence="9">
    <location>
        <begin position="12"/>
        <end position="32"/>
    </location>
</feature>
<dbReference type="InterPro" id="IPR050182">
    <property type="entry name" value="Cytochrome_P450_fam2"/>
</dbReference>
<protein>
    <submittedName>
        <fullName evidence="10">Cytochrome P450 2B4</fullName>
    </submittedName>
</protein>
<keyword evidence="7 8" id="KW-0349">Heme</keyword>
<dbReference type="SUPFAM" id="SSF48264">
    <property type="entry name" value="Cytochrome P450"/>
    <property type="match status" value="1"/>
</dbReference>
<evidence type="ECO:0000313" key="10">
    <source>
        <dbReference type="EMBL" id="OQV14481.1"/>
    </source>
</evidence>
<evidence type="ECO:0000256" key="9">
    <source>
        <dbReference type="SAM" id="Phobius"/>
    </source>
</evidence>